<keyword evidence="3" id="KW-1185">Reference proteome</keyword>
<name>A0A4R1BBC4_9BACT</name>
<dbReference type="InterPro" id="IPR009793">
    <property type="entry name" value="DUF1361"/>
</dbReference>
<accession>A0A4R1BBC4</accession>
<evidence type="ECO:0000313" key="2">
    <source>
        <dbReference type="EMBL" id="TCJ14301.1"/>
    </source>
</evidence>
<dbReference type="Proteomes" id="UP000295334">
    <property type="component" value="Unassembled WGS sequence"/>
</dbReference>
<feature type="transmembrane region" description="Helical" evidence="1">
    <location>
        <begin position="21"/>
        <end position="38"/>
    </location>
</feature>
<evidence type="ECO:0000313" key="3">
    <source>
        <dbReference type="Proteomes" id="UP000295334"/>
    </source>
</evidence>
<dbReference type="AlphaFoldDB" id="A0A4R1BBC4"/>
<dbReference type="EMBL" id="SJZI01000042">
    <property type="protein sequence ID" value="TCJ14301.1"/>
    <property type="molecule type" value="Genomic_DNA"/>
</dbReference>
<keyword evidence="1" id="KW-1133">Transmembrane helix</keyword>
<evidence type="ECO:0000256" key="1">
    <source>
        <dbReference type="SAM" id="Phobius"/>
    </source>
</evidence>
<reference evidence="2 3" key="1">
    <citation type="submission" date="2019-03" db="EMBL/GenBank/DDBJ databases">
        <authorList>
            <person name="Kim M.K.M."/>
        </authorList>
    </citation>
    <scope>NUCLEOTIDE SEQUENCE [LARGE SCALE GENOMIC DNA]</scope>
    <source>
        <strain evidence="2 3">17J68-12</strain>
    </source>
</reference>
<feature type="transmembrane region" description="Helical" evidence="1">
    <location>
        <begin position="201"/>
        <end position="218"/>
    </location>
</feature>
<keyword evidence="1" id="KW-0812">Transmembrane</keyword>
<feature type="transmembrane region" description="Helical" evidence="1">
    <location>
        <begin position="151"/>
        <end position="169"/>
    </location>
</feature>
<gene>
    <name evidence="2" type="ORF">EPD60_09885</name>
</gene>
<keyword evidence="1" id="KW-0472">Membrane</keyword>
<dbReference type="Pfam" id="PF07099">
    <property type="entry name" value="DUF1361"/>
    <property type="match status" value="1"/>
</dbReference>
<dbReference type="OrthoDB" id="4540541at2"/>
<protein>
    <submittedName>
        <fullName evidence="2">DUF1361 domain-containing protein</fullName>
    </submittedName>
</protein>
<feature type="transmembrane region" description="Helical" evidence="1">
    <location>
        <begin position="76"/>
        <end position="96"/>
    </location>
</feature>
<organism evidence="2 3">
    <name type="scientific">Flaviaesturariibacter flavus</name>
    <dbReference type="NCBI Taxonomy" id="2502780"/>
    <lineage>
        <taxon>Bacteria</taxon>
        <taxon>Pseudomonadati</taxon>
        <taxon>Bacteroidota</taxon>
        <taxon>Chitinophagia</taxon>
        <taxon>Chitinophagales</taxon>
        <taxon>Chitinophagaceae</taxon>
        <taxon>Flaviaestuariibacter</taxon>
    </lineage>
</organism>
<sequence>MISSLRHLTNWYRRQEPSEQVLLASAAFSSGLSAFRLLYSGTPVLLFLNWNLWLAFVPYYISRQLVRNVGWIEQSLLFRPLFVCWLLFLPNTFYITTDLFHLRLRPGVPLWFDLALLFSFAWNGLLLGLLSLQRMELVVAARWQLRRGSHFTVPALVLCGLGIYIGRYLRYNSWDVLLAPGELARDIAALFLHPVQARFDWSMIVLFSALLILIYESLRRLAAVMGR</sequence>
<feature type="transmembrane region" description="Helical" evidence="1">
    <location>
        <begin position="44"/>
        <end position="61"/>
    </location>
</feature>
<proteinExistence type="predicted"/>
<comment type="caution">
    <text evidence="2">The sequence shown here is derived from an EMBL/GenBank/DDBJ whole genome shotgun (WGS) entry which is preliminary data.</text>
</comment>
<feature type="transmembrane region" description="Helical" evidence="1">
    <location>
        <begin position="108"/>
        <end position="130"/>
    </location>
</feature>
<dbReference type="RefSeq" id="WP_131449292.1">
    <property type="nucleotide sequence ID" value="NZ_SJZI01000042.1"/>
</dbReference>